<feature type="transmembrane region" description="Helical" evidence="1">
    <location>
        <begin position="674"/>
        <end position="698"/>
    </location>
</feature>
<dbReference type="KEGG" id="tva:5464437"/>
<protein>
    <submittedName>
        <fullName evidence="2">Uncharacterized protein</fullName>
    </submittedName>
</protein>
<keyword evidence="1" id="KW-0812">Transmembrane</keyword>
<dbReference type="Proteomes" id="UP000001542">
    <property type="component" value="Unassembled WGS sequence"/>
</dbReference>
<proteinExistence type="predicted"/>
<keyword evidence="3" id="KW-1185">Reference proteome</keyword>
<accession>A2DKW7</accession>
<gene>
    <name evidence="2" type="ORF">TVAG_146630</name>
</gene>
<dbReference type="AlphaFoldDB" id="A2DKW7"/>
<name>A2DKW7_TRIV3</name>
<dbReference type="VEuPathDB" id="TrichDB:TVAGG3_0361620"/>
<dbReference type="EMBL" id="DS113213">
    <property type="protein sequence ID" value="EAY18920.1"/>
    <property type="molecule type" value="Genomic_DNA"/>
</dbReference>
<organism evidence="2 3">
    <name type="scientific">Trichomonas vaginalis (strain ATCC PRA-98 / G3)</name>
    <dbReference type="NCBI Taxonomy" id="412133"/>
    <lineage>
        <taxon>Eukaryota</taxon>
        <taxon>Metamonada</taxon>
        <taxon>Parabasalia</taxon>
        <taxon>Trichomonadida</taxon>
        <taxon>Trichomonadidae</taxon>
        <taxon>Trichomonas</taxon>
    </lineage>
</organism>
<evidence type="ECO:0000256" key="1">
    <source>
        <dbReference type="SAM" id="Phobius"/>
    </source>
</evidence>
<evidence type="ECO:0000313" key="2">
    <source>
        <dbReference type="EMBL" id="EAY18920.1"/>
    </source>
</evidence>
<reference evidence="2" key="2">
    <citation type="journal article" date="2007" name="Science">
        <title>Draft genome sequence of the sexually transmitted pathogen Trichomonas vaginalis.</title>
        <authorList>
            <person name="Carlton J.M."/>
            <person name="Hirt R.P."/>
            <person name="Silva J.C."/>
            <person name="Delcher A.L."/>
            <person name="Schatz M."/>
            <person name="Zhao Q."/>
            <person name="Wortman J.R."/>
            <person name="Bidwell S.L."/>
            <person name="Alsmark U.C.M."/>
            <person name="Besteiro S."/>
            <person name="Sicheritz-Ponten T."/>
            <person name="Noel C.J."/>
            <person name="Dacks J.B."/>
            <person name="Foster P.G."/>
            <person name="Simillion C."/>
            <person name="Van de Peer Y."/>
            <person name="Miranda-Saavedra D."/>
            <person name="Barton G.J."/>
            <person name="Westrop G.D."/>
            <person name="Mueller S."/>
            <person name="Dessi D."/>
            <person name="Fiori P.L."/>
            <person name="Ren Q."/>
            <person name="Paulsen I."/>
            <person name="Zhang H."/>
            <person name="Bastida-Corcuera F.D."/>
            <person name="Simoes-Barbosa A."/>
            <person name="Brown M.T."/>
            <person name="Hayes R.D."/>
            <person name="Mukherjee M."/>
            <person name="Okumura C.Y."/>
            <person name="Schneider R."/>
            <person name="Smith A.J."/>
            <person name="Vanacova S."/>
            <person name="Villalvazo M."/>
            <person name="Haas B.J."/>
            <person name="Pertea M."/>
            <person name="Feldblyum T.V."/>
            <person name="Utterback T.R."/>
            <person name="Shu C.L."/>
            <person name="Osoegawa K."/>
            <person name="de Jong P.J."/>
            <person name="Hrdy I."/>
            <person name="Horvathova L."/>
            <person name="Zubacova Z."/>
            <person name="Dolezal P."/>
            <person name="Malik S.B."/>
            <person name="Logsdon J.M. Jr."/>
            <person name="Henze K."/>
            <person name="Gupta A."/>
            <person name="Wang C.C."/>
            <person name="Dunne R.L."/>
            <person name="Upcroft J.A."/>
            <person name="Upcroft P."/>
            <person name="White O."/>
            <person name="Salzberg S.L."/>
            <person name="Tang P."/>
            <person name="Chiu C.-H."/>
            <person name="Lee Y.-S."/>
            <person name="Embley T.M."/>
            <person name="Coombs G.H."/>
            <person name="Mottram J.C."/>
            <person name="Tachezy J."/>
            <person name="Fraser-Liggett C.M."/>
            <person name="Johnson P.J."/>
        </authorList>
    </citation>
    <scope>NUCLEOTIDE SEQUENCE [LARGE SCALE GENOMIC DNA]</scope>
    <source>
        <strain evidence="2">G3</strain>
    </source>
</reference>
<keyword evidence="1" id="KW-0472">Membrane</keyword>
<dbReference type="RefSeq" id="XP_001579906.1">
    <property type="nucleotide sequence ID" value="XM_001579856.1"/>
</dbReference>
<keyword evidence="1" id="KW-1133">Transmembrane helix</keyword>
<reference evidence="2" key="1">
    <citation type="submission" date="2006-10" db="EMBL/GenBank/DDBJ databases">
        <authorList>
            <person name="Amadeo P."/>
            <person name="Zhao Q."/>
            <person name="Wortman J."/>
            <person name="Fraser-Liggett C."/>
            <person name="Carlton J."/>
        </authorList>
    </citation>
    <scope>NUCLEOTIDE SEQUENCE</scope>
    <source>
        <strain evidence="2">G3</strain>
    </source>
</reference>
<sequence length="730" mass="84815">MKSVIFPANLIHIHKSISTFISETKGLEFYSSVKPMGDLIFESIQNESPIFIENLEIYDSKVRIKSSNLLFNISKMELHDSTLDMDNANISSRRIALFYHSYLTCCKLDVGVIVFNYIDNRLVPLRLEPLSPNLFLIYLDANESINYVFCKMKNRDLFDVHKPIVHVQNDIFDTEQRFKYDVNNEKYVIELKYKKPVLLHKIYVAEEGSLEFLDGTRYGINEFKQVFPGIDYSWKPFQLVIWDEYEEPFVIDHFSPRRRQFNITSRHKTNTVYFTSNEEFSYLYLTNLTLKNPNNVKLNISNCIIRDCLLDPDVRFIGNSFQIRDSNVITHNINVEKLFFYMSGDNLQIFRESVYDEKNTIFFSGHNYISTDASNLTFNESSRFTRFSNQFISKDICLYSDADIGNLALNVNGKVFMDFTIFPIIFSVQFNELIMKNYTEIRPQTELTILSLFSLNYQGHDTIKFKKVSLEQHAVIINSNVLIDTERLEMSAQTNLPTNQTIKCKTLAIYSDTFSDLKDVFGVETIEIHYSLFKCGFINIKKLTAANYNHLDVQKVTKINDKPVVIDVKYKDGDFKRSEDGGLHVKFINDNVQDQFFYDGDWDDFSLDLICFQELEVNFDELSYEFNSNHWNFNGSSRVFDMKLIKRNGKSCFSLVHMDSLLTPTPVSNKKSTMTIIIISSVAGLMAIIIGIAALLLIRSHRKKINRFIFERHTEMTESLMGTDVAEVSP</sequence>
<dbReference type="InParanoid" id="A2DKW7"/>
<evidence type="ECO:0000313" key="3">
    <source>
        <dbReference type="Proteomes" id="UP000001542"/>
    </source>
</evidence>
<dbReference type="VEuPathDB" id="TrichDB:TVAG_146630"/>